<dbReference type="PATRIC" id="fig|797299.3.peg.420"/>
<dbReference type="STRING" id="797299.HALLA_06905"/>
<dbReference type="PANTHER" id="PTHR11575:SF24">
    <property type="entry name" value="5'-NUCLEOTIDASE"/>
    <property type="match status" value="1"/>
</dbReference>
<evidence type="ECO:0000256" key="1">
    <source>
        <dbReference type="SAM" id="MobiDB-lite"/>
    </source>
</evidence>
<dbReference type="Proteomes" id="UP000019024">
    <property type="component" value="Chromosome"/>
</dbReference>
<feature type="compositionally biased region" description="Basic and acidic residues" evidence="1">
    <location>
        <begin position="746"/>
        <end position="760"/>
    </location>
</feature>
<dbReference type="Gene3D" id="3.90.780.10">
    <property type="entry name" value="5'-Nucleotidase, C-terminal domain"/>
    <property type="match status" value="1"/>
</dbReference>
<feature type="region of interest" description="Disordered" evidence="1">
    <location>
        <begin position="667"/>
        <end position="760"/>
    </location>
</feature>
<proteinExistence type="predicted"/>
<dbReference type="GO" id="GO:0009166">
    <property type="term" value="P:nucleotide catabolic process"/>
    <property type="evidence" value="ECO:0007669"/>
    <property type="project" value="InterPro"/>
</dbReference>
<feature type="compositionally biased region" description="Low complexity" evidence="1">
    <location>
        <begin position="724"/>
        <end position="742"/>
    </location>
</feature>
<dbReference type="InterPro" id="IPR006311">
    <property type="entry name" value="TAT_signal"/>
</dbReference>
<dbReference type="InterPro" id="IPR036907">
    <property type="entry name" value="5'-Nucleotdase_C_sf"/>
</dbReference>
<reference evidence="3 4" key="1">
    <citation type="submission" date="2014-01" db="EMBL/GenBank/DDBJ databases">
        <authorList>
            <consortium name="DOE Joint Genome Institute"/>
            <person name="Anderson I."/>
            <person name="Huntemann M."/>
            <person name="Han J."/>
            <person name="Chen A."/>
            <person name="Kyrpides N."/>
            <person name="Mavromatis K."/>
            <person name="Markowitz V."/>
            <person name="Palaniappan K."/>
            <person name="Ivanova N."/>
            <person name="Schaumberg A."/>
            <person name="Pati A."/>
            <person name="Liolios K."/>
            <person name="Nordberg H.P."/>
            <person name="Cantor M.N."/>
            <person name="Hua S.X."/>
            <person name="Woyke T."/>
        </authorList>
    </citation>
    <scope>NUCLEOTIDE SEQUENCE [LARGE SCALE GENOMIC DNA]</scope>
    <source>
        <strain evidence="3 4">XH-48</strain>
    </source>
</reference>
<accession>W0JN74</accession>
<dbReference type="SUPFAM" id="SSF55816">
    <property type="entry name" value="5'-nucleotidase (syn. UDP-sugar hydrolase), C-terminal domain"/>
    <property type="match status" value="1"/>
</dbReference>
<dbReference type="CDD" id="cd00845">
    <property type="entry name" value="MPP_UshA_N_like"/>
    <property type="match status" value="1"/>
</dbReference>
<dbReference type="eggNOG" id="arCOG02832">
    <property type="taxonomic scope" value="Archaea"/>
</dbReference>
<dbReference type="AlphaFoldDB" id="W0JN74"/>
<dbReference type="KEGG" id="hlr:HALLA_06905"/>
<dbReference type="Gene3D" id="3.60.21.10">
    <property type="match status" value="1"/>
</dbReference>
<protein>
    <submittedName>
        <fullName evidence="3">5'-nucleotidase</fullName>
    </submittedName>
</protein>
<dbReference type="EMBL" id="CP007055">
    <property type="protein sequence ID" value="AHF98619.1"/>
    <property type="molecule type" value="Genomic_DNA"/>
</dbReference>
<dbReference type="Pfam" id="PF02872">
    <property type="entry name" value="5_nucleotid_C"/>
    <property type="match status" value="1"/>
</dbReference>
<dbReference type="InterPro" id="IPR006179">
    <property type="entry name" value="5_nucleotidase/apyrase"/>
</dbReference>
<sequence length="760" mass="80901">MCEHSRTRTNSRDGRGDADGQSRRRFLGATAGAAMAGLVSSGASTTVGADEGDETVTIVHDTHFHGRFRDAESDELNIARYYTVVQEALEEGDNALFLGNGDDLAPSLLGLEYQGEHVIEALNYMDIDAVGVGNHEYDFGADVATDRFEESEFPWVVANLLDDEGEPVPGTERWTTVEAGGLTVGVFGLVSETFHSLTDYPEEWQVLGYVEGSQEAVDALRDEGCDIVVLASHVSTGVHYMLAAEVDGLDAIVGSHSGVVLEEPAVEDGTIISEFGDEFDHVGSITLDAEGDLLEWQRTTLLPEGADPPSGVEESEQLSARSVADIAEDRTLAELTTEWTAQLEAELGQTAFESEVELNATTDNYAIETNWGNLMTDAMRTVGETDDIDVDIAAQNGGGIRSGSTYGPGEIPGTAVMNILPFPNTIQVVEVTGQEVVDYLEEAIRPHPDEDFGAQPAIQVSGVSYEWSGHEDDVWVDNVFVGGEPIELDETYALAHNDYSIGNSSTLSEADLLLETGQFQGPYVLEQLEAKTEPVAPERENRMIRVDEAVGSAAVDDGDDGDDGEEITLTADVPDGAEEIELDSFRLVIRTGDDVEADSATVADDVVDVTFDADAVIDLLEGVDEPVARLFGRYTPDQEYWDYGFDVPTSDGYDHFKLKADVSASAVLGDGPDGDTDGGGDDSDGDGSDQDDSDGENDGDAADEGDDGTNREDGDDSDEDSVPGFGPAAAIVGGAGGAYLAARNRSGGDGRVDSERGDDE</sequence>
<dbReference type="RefSeq" id="WP_049951823.1">
    <property type="nucleotide sequence ID" value="NZ_CP007055.1"/>
</dbReference>
<feature type="compositionally biased region" description="Acidic residues" evidence="1">
    <location>
        <begin position="672"/>
        <end position="721"/>
    </location>
</feature>
<dbReference type="GO" id="GO:0016787">
    <property type="term" value="F:hydrolase activity"/>
    <property type="evidence" value="ECO:0007669"/>
    <property type="project" value="InterPro"/>
</dbReference>
<dbReference type="PROSITE" id="PS51318">
    <property type="entry name" value="TAT"/>
    <property type="match status" value="1"/>
</dbReference>
<dbReference type="OrthoDB" id="21342at2157"/>
<keyword evidence="4" id="KW-1185">Reference proteome</keyword>
<organism evidence="3 4">
    <name type="scientific">Halostagnicola larsenii XH-48</name>
    <dbReference type="NCBI Taxonomy" id="797299"/>
    <lineage>
        <taxon>Archaea</taxon>
        <taxon>Methanobacteriati</taxon>
        <taxon>Methanobacteriota</taxon>
        <taxon>Stenosarchaea group</taxon>
        <taxon>Halobacteria</taxon>
        <taxon>Halobacteriales</taxon>
        <taxon>Natrialbaceae</taxon>
        <taxon>Halostagnicola</taxon>
    </lineage>
</organism>
<dbReference type="InterPro" id="IPR029052">
    <property type="entry name" value="Metallo-depent_PP-like"/>
</dbReference>
<evidence type="ECO:0000313" key="4">
    <source>
        <dbReference type="Proteomes" id="UP000019024"/>
    </source>
</evidence>
<dbReference type="InterPro" id="IPR008334">
    <property type="entry name" value="5'-Nucleotdase_C"/>
</dbReference>
<feature type="domain" description="5'-Nucleotidase C-terminal" evidence="2">
    <location>
        <begin position="361"/>
        <end position="501"/>
    </location>
</feature>
<evidence type="ECO:0000313" key="3">
    <source>
        <dbReference type="EMBL" id="AHF98619.1"/>
    </source>
</evidence>
<dbReference type="HOGENOM" id="CLU_005854_7_2_2"/>
<gene>
    <name evidence="3" type="ORF">HALLA_06905</name>
</gene>
<dbReference type="SUPFAM" id="SSF56300">
    <property type="entry name" value="Metallo-dependent phosphatases"/>
    <property type="match status" value="1"/>
</dbReference>
<feature type="region of interest" description="Disordered" evidence="1">
    <location>
        <begin position="1"/>
        <end position="22"/>
    </location>
</feature>
<dbReference type="GeneID" id="25144218"/>
<dbReference type="PRINTS" id="PR01607">
    <property type="entry name" value="APYRASEFAMLY"/>
</dbReference>
<evidence type="ECO:0000259" key="2">
    <source>
        <dbReference type="Pfam" id="PF02872"/>
    </source>
</evidence>
<dbReference type="PANTHER" id="PTHR11575">
    <property type="entry name" value="5'-NUCLEOTIDASE-RELATED"/>
    <property type="match status" value="1"/>
</dbReference>
<name>W0JN74_9EURY</name>